<dbReference type="InterPro" id="IPR019734">
    <property type="entry name" value="TPR_rpt"/>
</dbReference>
<dbReference type="Gene3D" id="1.25.40.10">
    <property type="entry name" value="Tetratricopeptide repeat domain"/>
    <property type="match status" value="1"/>
</dbReference>
<dbReference type="Proteomes" id="UP000051298">
    <property type="component" value="Unassembled WGS sequence"/>
</dbReference>
<dbReference type="EMBL" id="CYRX01000025">
    <property type="protein sequence ID" value="CUH60485.1"/>
    <property type="molecule type" value="Genomic_DNA"/>
</dbReference>
<dbReference type="InterPro" id="IPR011990">
    <property type="entry name" value="TPR-like_helical_dom_sf"/>
</dbReference>
<feature type="chain" id="PRO_5006062091" evidence="2">
    <location>
        <begin position="22"/>
        <end position="177"/>
    </location>
</feature>
<dbReference type="STRING" id="266809.PM03_05025"/>
<dbReference type="PROSITE" id="PS50005">
    <property type="entry name" value="TPR"/>
    <property type="match status" value="1"/>
</dbReference>
<protein>
    <submittedName>
        <fullName evidence="3">Flp pilus assembly protein TadD, contains TPR repeats</fullName>
    </submittedName>
</protein>
<organism evidence="3 4">
    <name type="scientific">Thalassobacter stenotrophicus</name>
    <dbReference type="NCBI Taxonomy" id="266809"/>
    <lineage>
        <taxon>Bacteria</taxon>
        <taxon>Pseudomonadati</taxon>
        <taxon>Pseudomonadota</taxon>
        <taxon>Alphaproteobacteria</taxon>
        <taxon>Rhodobacterales</taxon>
        <taxon>Roseobacteraceae</taxon>
        <taxon>Thalassobacter</taxon>
    </lineage>
</organism>
<keyword evidence="2" id="KW-0732">Signal</keyword>
<gene>
    <name evidence="3" type="ORF">THS5294_01779</name>
</gene>
<feature type="repeat" description="TPR" evidence="1">
    <location>
        <begin position="91"/>
        <end position="124"/>
    </location>
</feature>
<accession>A0A0P1EZC1</accession>
<name>A0A0P1EZC1_9RHOB</name>
<proteinExistence type="predicted"/>
<keyword evidence="1" id="KW-0802">TPR repeat</keyword>
<dbReference type="SUPFAM" id="SSF48452">
    <property type="entry name" value="TPR-like"/>
    <property type="match status" value="1"/>
</dbReference>
<dbReference type="SMART" id="SM00028">
    <property type="entry name" value="TPR"/>
    <property type="match status" value="1"/>
</dbReference>
<dbReference type="eggNOG" id="COG0457">
    <property type="taxonomic scope" value="Bacteria"/>
</dbReference>
<sequence>MKTLVALTMTAILSLPMTAFAAGSGVPAATNPNKDCKAGEVFDTKTKTCIASQSGSLLDEDRLNAARYFAYAGDYDAANKALAALNAPGTADALTLRGFVARKMGDFETGMTYYTAALEQDPNHWQARSYMGQGFVEAGNSDAARAQLTLIRTTGGRGTWAEVSLRQAIARGAGYSY</sequence>
<dbReference type="AlphaFoldDB" id="A0A0P1EZC1"/>
<reference evidence="3 4" key="1">
    <citation type="submission" date="2015-09" db="EMBL/GenBank/DDBJ databases">
        <authorList>
            <consortium name="Swine Surveillance"/>
        </authorList>
    </citation>
    <scope>NUCLEOTIDE SEQUENCE [LARGE SCALE GENOMIC DNA]</scope>
    <source>
        <strain evidence="3 4">CECT 5294</strain>
    </source>
</reference>
<dbReference type="RefSeq" id="WP_058123441.1">
    <property type="nucleotide sequence ID" value="NZ_CYRX01000025.1"/>
</dbReference>
<evidence type="ECO:0000313" key="4">
    <source>
        <dbReference type="Proteomes" id="UP000051298"/>
    </source>
</evidence>
<evidence type="ECO:0000256" key="2">
    <source>
        <dbReference type="SAM" id="SignalP"/>
    </source>
</evidence>
<evidence type="ECO:0000313" key="3">
    <source>
        <dbReference type="EMBL" id="CUH60485.1"/>
    </source>
</evidence>
<feature type="signal peptide" evidence="2">
    <location>
        <begin position="1"/>
        <end position="21"/>
    </location>
</feature>
<evidence type="ECO:0000256" key="1">
    <source>
        <dbReference type="PROSITE-ProRule" id="PRU00339"/>
    </source>
</evidence>